<dbReference type="SUPFAM" id="SSF55486">
    <property type="entry name" value="Metalloproteases ('zincins'), catalytic domain"/>
    <property type="match status" value="1"/>
</dbReference>
<dbReference type="Pfam" id="PF01433">
    <property type="entry name" value="Peptidase_M1"/>
    <property type="match status" value="1"/>
</dbReference>
<comment type="caution">
    <text evidence="18">The sequence shown here is derived from an EMBL/GenBank/DDBJ whole genome shotgun (WGS) entry which is preliminary data.</text>
</comment>
<dbReference type="Gene3D" id="1.10.390.10">
    <property type="entry name" value="Neutral Protease Domain 2"/>
    <property type="match status" value="1"/>
</dbReference>
<keyword evidence="10" id="KW-0862">Zinc</keyword>
<dbReference type="GO" id="GO:0005615">
    <property type="term" value="C:extracellular space"/>
    <property type="evidence" value="ECO:0007669"/>
    <property type="project" value="TreeGrafter"/>
</dbReference>
<proteinExistence type="inferred from homology"/>
<evidence type="ECO:0000256" key="6">
    <source>
        <dbReference type="ARBA" id="ARBA00022670"/>
    </source>
</evidence>
<keyword evidence="4 18" id="KW-0031">Aminopeptidase</keyword>
<dbReference type="GO" id="GO:0070006">
    <property type="term" value="F:metalloaminopeptidase activity"/>
    <property type="evidence" value="ECO:0007669"/>
    <property type="project" value="TreeGrafter"/>
</dbReference>
<evidence type="ECO:0000256" key="9">
    <source>
        <dbReference type="ARBA" id="ARBA00022801"/>
    </source>
</evidence>
<dbReference type="PANTHER" id="PTHR11533:SF276">
    <property type="entry name" value="GLUTAMYL AMINOPEPTIDASE"/>
    <property type="match status" value="1"/>
</dbReference>
<dbReference type="GO" id="GO:0006508">
    <property type="term" value="P:proteolysis"/>
    <property type="evidence" value="ECO:0007669"/>
    <property type="project" value="UniProtKB-KW"/>
</dbReference>
<sequence length="528" mass="60910">MDQFVETLYSVFSVDQIVSSHPIIVDVNRPEEIIEVFDSIPYSKGASVLRMLNDFIGEASFKEGLTSYLNKFEYGNAKSADLWDSLQEAYDNNVGGGVNIAEVMNTWTKQMGFPVVNVERSGNDLRLTQDWFLVDPNANTSAAPYESPYGYKWEIPFTSKFKNSLEDDRTFTWMGVDGLEVSVPGDDSDWYIANFEQMGYYRVKYEENNWKALTTQLINDHEAIPVTDRSGLLEDSFNLANAEQLSYDIALDLTLYLDQENDYVPWDAAYGNFWWLNEILRFQPAYGDWRTYLAKQTANLMATYADWNETLSHLDGFLRSDIIYLACGSGNPDCLAEAKRQLQIYLNNGYVSPNVRSPVLRFGMEQDGGQENWDKMWEMYINSTLSSEKSRLLSGMARTRHVWLLSRYIEYAMDESKIRSQDFFSVMYYIASNPVGNPLVWDFTRANWETLVDRFGINSGGLGGLIPDITYYYCTELKLQQMEEFFTKYPEAGAGTRGRQQALERVKTNIDWVKRNQDVIQQWLNRNL</sequence>
<dbReference type="OrthoDB" id="510539at2759"/>
<dbReference type="InterPro" id="IPR014782">
    <property type="entry name" value="Peptidase_M1_dom"/>
</dbReference>
<organism evidence="18 19">
    <name type="scientific">Holothuria leucospilota</name>
    <name type="common">Black long sea cucumber</name>
    <name type="synonym">Mertensiothuria leucospilota</name>
    <dbReference type="NCBI Taxonomy" id="206669"/>
    <lineage>
        <taxon>Eukaryota</taxon>
        <taxon>Metazoa</taxon>
        <taxon>Echinodermata</taxon>
        <taxon>Eleutherozoa</taxon>
        <taxon>Echinozoa</taxon>
        <taxon>Holothuroidea</taxon>
        <taxon>Aspidochirotacea</taxon>
        <taxon>Aspidochirotida</taxon>
        <taxon>Holothuriidae</taxon>
        <taxon>Holothuria</taxon>
    </lineage>
</organism>
<keyword evidence="6" id="KW-0645">Protease</keyword>
<dbReference type="GO" id="GO:0005886">
    <property type="term" value="C:plasma membrane"/>
    <property type="evidence" value="ECO:0007669"/>
    <property type="project" value="UniProtKB-SubCell"/>
</dbReference>
<evidence type="ECO:0000256" key="14">
    <source>
        <dbReference type="ARBA" id="ARBA00023157"/>
    </source>
</evidence>
<keyword evidence="9" id="KW-0378">Hydrolase</keyword>
<feature type="domain" description="Peptidase M1 membrane alanine aminopeptidase" evidence="16">
    <location>
        <begin position="5"/>
        <end position="107"/>
    </location>
</feature>
<evidence type="ECO:0000259" key="17">
    <source>
        <dbReference type="Pfam" id="PF11838"/>
    </source>
</evidence>
<gene>
    <name evidence="18" type="ORF">HOLleu_37220</name>
</gene>
<keyword evidence="5" id="KW-1003">Cell membrane</keyword>
<dbReference type="InterPro" id="IPR024571">
    <property type="entry name" value="ERAP1-like_C_dom"/>
</dbReference>
<dbReference type="Pfam" id="PF11838">
    <property type="entry name" value="ERAP1_C"/>
    <property type="match status" value="1"/>
</dbReference>
<keyword evidence="12" id="KW-0482">Metalloprotease</keyword>
<comment type="similarity">
    <text evidence="3">Belongs to the peptidase M1 family.</text>
</comment>
<comment type="subcellular location">
    <subcellularLocation>
        <location evidence="2">Cell membrane</location>
        <topology evidence="2">Single-pass type II membrane protein</topology>
    </subcellularLocation>
</comment>
<evidence type="ECO:0000256" key="13">
    <source>
        <dbReference type="ARBA" id="ARBA00023136"/>
    </source>
</evidence>
<dbReference type="InterPro" id="IPR050344">
    <property type="entry name" value="Peptidase_M1_aminopeptidases"/>
</dbReference>
<evidence type="ECO:0000256" key="5">
    <source>
        <dbReference type="ARBA" id="ARBA00022475"/>
    </source>
</evidence>
<keyword evidence="8" id="KW-0479">Metal-binding</keyword>
<name>A0A9Q0YJA1_HOLLE</name>
<dbReference type="Gene3D" id="1.25.50.20">
    <property type="match status" value="1"/>
</dbReference>
<evidence type="ECO:0000256" key="4">
    <source>
        <dbReference type="ARBA" id="ARBA00022438"/>
    </source>
</evidence>
<dbReference type="FunFam" id="1.25.50.20:FF:000001">
    <property type="entry name" value="Aminopeptidase"/>
    <property type="match status" value="1"/>
</dbReference>
<accession>A0A9Q0YJA1</accession>
<dbReference type="AlphaFoldDB" id="A0A9Q0YJA1"/>
<keyword evidence="14" id="KW-1015">Disulfide bond</keyword>
<evidence type="ECO:0000256" key="8">
    <source>
        <dbReference type="ARBA" id="ARBA00022723"/>
    </source>
</evidence>
<evidence type="ECO:0000256" key="12">
    <source>
        <dbReference type="ARBA" id="ARBA00023049"/>
    </source>
</evidence>
<evidence type="ECO:0000313" key="18">
    <source>
        <dbReference type="EMBL" id="KAJ8022350.1"/>
    </source>
</evidence>
<dbReference type="Proteomes" id="UP001152320">
    <property type="component" value="Chromosome 20"/>
</dbReference>
<keyword evidence="19" id="KW-1185">Reference proteome</keyword>
<evidence type="ECO:0000256" key="10">
    <source>
        <dbReference type="ARBA" id="ARBA00022833"/>
    </source>
</evidence>
<evidence type="ECO:0000256" key="15">
    <source>
        <dbReference type="ARBA" id="ARBA00023180"/>
    </source>
</evidence>
<keyword evidence="15" id="KW-0325">Glycoprotein</keyword>
<dbReference type="InterPro" id="IPR027268">
    <property type="entry name" value="Peptidase_M4/M1_CTD_sf"/>
</dbReference>
<evidence type="ECO:0000256" key="7">
    <source>
        <dbReference type="ARBA" id="ARBA00022692"/>
    </source>
</evidence>
<evidence type="ECO:0000256" key="2">
    <source>
        <dbReference type="ARBA" id="ARBA00004401"/>
    </source>
</evidence>
<dbReference type="EMBL" id="JAIZAY010000020">
    <property type="protein sequence ID" value="KAJ8022350.1"/>
    <property type="molecule type" value="Genomic_DNA"/>
</dbReference>
<evidence type="ECO:0000256" key="11">
    <source>
        <dbReference type="ARBA" id="ARBA00022989"/>
    </source>
</evidence>
<evidence type="ECO:0000256" key="1">
    <source>
        <dbReference type="ARBA" id="ARBA00001947"/>
    </source>
</evidence>
<evidence type="ECO:0000259" key="16">
    <source>
        <dbReference type="Pfam" id="PF01433"/>
    </source>
</evidence>
<protein>
    <submittedName>
        <fullName evidence="18">Aminopeptidase Ey</fullName>
    </submittedName>
</protein>
<dbReference type="GO" id="GO:0042277">
    <property type="term" value="F:peptide binding"/>
    <property type="evidence" value="ECO:0007669"/>
    <property type="project" value="TreeGrafter"/>
</dbReference>
<feature type="domain" description="ERAP1-like C-terminal" evidence="17">
    <location>
        <begin position="190"/>
        <end position="507"/>
    </location>
</feature>
<evidence type="ECO:0000313" key="19">
    <source>
        <dbReference type="Proteomes" id="UP001152320"/>
    </source>
</evidence>
<dbReference type="FunFam" id="2.60.40.1910:FF:000006">
    <property type="entry name" value="Aminopeptidase"/>
    <property type="match status" value="1"/>
</dbReference>
<dbReference type="Gene3D" id="2.60.40.1910">
    <property type="match status" value="1"/>
</dbReference>
<evidence type="ECO:0000256" key="3">
    <source>
        <dbReference type="ARBA" id="ARBA00010136"/>
    </source>
</evidence>
<dbReference type="PANTHER" id="PTHR11533">
    <property type="entry name" value="PROTEASE M1 ZINC METALLOPROTEASE"/>
    <property type="match status" value="1"/>
</dbReference>
<dbReference type="GO" id="GO:0043171">
    <property type="term" value="P:peptide catabolic process"/>
    <property type="evidence" value="ECO:0007669"/>
    <property type="project" value="TreeGrafter"/>
</dbReference>
<comment type="cofactor">
    <cofactor evidence="1">
        <name>Zn(2+)</name>
        <dbReference type="ChEBI" id="CHEBI:29105"/>
    </cofactor>
</comment>
<keyword evidence="11" id="KW-1133">Transmembrane helix</keyword>
<keyword evidence="7" id="KW-0812">Transmembrane</keyword>
<dbReference type="GO" id="GO:0008270">
    <property type="term" value="F:zinc ion binding"/>
    <property type="evidence" value="ECO:0007669"/>
    <property type="project" value="InterPro"/>
</dbReference>
<reference evidence="18" key="1">
    <citation type="submission" date="2021-10" db="EMBL/GenBank/DDBJ databases">
        <title>Tropical sea cucumber genome reveals ecological adaptation and Cuvierian tubules defense mechanism.</title>
        <authorList>
            <person name="Chen T."/>
        </authorList>
    </citation>
    <scope>NUCLEOTIDE SEQUENCE</scope>
    <source>
        <strain evidence="18">Nanhai2018</strain>
        <tissue evidence="18">Muscle</tissue>
    </source>
</reference>
<keyword evidence="13" id="KW-0472">Membrane</keyword>
<dbReference type="GO" id="GO:0005737">
    <property type="term" value="C:cytoplasm"/>
    <property type="evidence" value="ECO:0007669"/>
    <property type="project" value="TreeGrafter"/>
</dbReference>